<dbReference type="Proteomes" id="UP000790377">
    <property type="component" value="Unassembled WGS sequence"/>
</dbReference>
<gene>
    <name evidence="1" type="ORF">BJ138DRAFT_1165611</name>
</gene>
<evidence type="ECO:0000313" key="2">
    <source>
        <dbReference type="Proteomes" id="UP000790377"/>
    </source>
</evidence>
<organism evidence="1 2">
    <name type="scientific">Hygrophoropsis aurantiaca</name>
    <dbReference type="NCBI Taxonomy" id="72124"/>
    <lineage>
        <taxon>Eukaryota</taxon>
        <taxon>Fungi</taxon>
        <taxon>Dikarya</taxon>
        <taxon>Basidiomycota</taxon>
        <taxon>Agaricomycotina</taxon>
        <taxon>Agaricomycetes</taxon>
        <taxon>Agaricomycetidae</taxon>
        <taxon>Boletales</taxon>
        <taxon>Coniophorineae</taxon>
        <taxon>Hygrophoropsidaceae</taxon>
        <taxon>Hygrophoropsis</taxon>
    </lineage>
</organism>
<evidence type="ECO:0000313" key="1">
    <source>
        <dbReference type="EMBL" id="KAH7904986.1"/>
    </source>
</evidence>
<protein>
    <submittedName>
        <fullName evidence="1">Metallo-dependent phosphatase</fullName>
    </submittedName>
</protein>
<reference evidence="1" key="1">
    <citation type="journal article" date="2021" name="New Phytol.">
        <title>Evolutionary innovations through gain and loss of genes in the ectomycorrhizal Boletales.</title>
        <authorList>
            <person name="Wu G."/>
            <person name="Miyauchi S."/>
            <person name="Morin E."/>
            <person name="Kuo A."/>
            <person name="Drula E."/>
            <person name="Varga T."/>
            <person name="Kohler A."/>
            <person name="Feng B."/>
            <person name="Cao Y."/>
            <person name="Lipzen A."/>
            <person name="Daum C."/>
            <person name="Hundley H."/>
            <person name="Pangilinan J."/>
            <person name="Johnson J."/>
            <person name="Barry K."/>
            <person name="LaButti K."/>
            <person name="Ng V."/>
            <person name="Ahrendt S."/>
            <person name="Min B."/>
            <person name="Choi I.G."/>
            <person name="Park H."/>
            <person name="Plett J.M."/>
            <person name="Magnuson J."/>
            <person name="Spatafora J.W."/>
            <person name="Nagy L.G."/>
            <person name="Henrissat B."/>
            <person name="Grigoriev I.V."/>
            <person name="Yang Z.L."/>
            <person name="Xu J."/>
            <person name="Martin F.M."/>
        </authorList>
    </citation>
    <scope>NUCLEOTIDE SEQUENCE</scope>
    <source>
        <strain evidence="1">ATCC 28755</strain>
    </source>
</reference>
<sequence length="413" mass="45849">MQIIAALGLMLPSKKALNFVFLSGLSSAFFCADWVDARPLASQSNFLIPEPFIAPGYKDSYPAVLDPYPNKPRITFREDGSFKLTVFSDLHFGENPSEWGPEQDANSTRLMEKLLSLENPDFVVLNGDLITGENTFRENSTRLIDKIVAPLRDAELPFASTHGNHDSHTNISHLEEIQRELLVAPTSYTRAAPDGVGGDGGPGNYWVPVYRDKNDHAPVLILWFFDSRGGRYPGDDSAHVPDWVDSSVSRWIKSETSAMNAAWGPAETRSAVAFVHIPPHAIEAVQKHLNSAKNPGLNGDKLGPGSTQATEDPATKNKDMAFWNSLTENVKNLRVVISGHDHGNEWCAREPTKRIIFCFDKHSGYGGYSYQGWGRGVRNLIFLSPDPRDSIETYIRLENGSSKYKVALNDEFQ</sequence>
<dbReference type="EMBL" id="MU268304">
    <property type="protein sequence ID" value="KAH7904986.1"/>
    <property type="molecule type" value="Genomic_DNA"/>
</dbReference>
<accession>A0ACB7ZUY4</accession>
<comment type="caution">
    <text evidence="1">The sequence shown here is derived from an EMBL/GenBank/DDBJ whole genome shotgun (WGS) entry which is preliminary data.</text>
</comment>
<proteinExistence type="predicted"/>
<name>A0ACB7ZUY4_9AGAM</name>
<keyword evidence="2" id="KW-1185">Reference proteome</keyword>